<dbReference type="Gene3D" id="3.10.110.10">
    <property type="entry name" value="Ubiquitin Conjugating Enzyme"/>
    <property type="match status" value="1"/>
</dbReference>
<organism evidence="8 9">
    <name type="scientific">Rhamnella rubrinervis</name>
    <dbReference type="NCBI Taxonomy" id="2594499"/>
    <lineage>
        <taxon>Eukaryota</taxon>
        <taxon>Viridiplantae</taxon>
        <taxon>Streptophyta</taxon>
        <taxon>Embryophyta</taxon>
        <taxon>Tracheophyta</taxon>
        <taxon>Spermatophyta</taxon>
        <taxon>Magnoliopsida</taxon>
        <taxon>eudicotyledons</taxon>
        <taxon>Gunneridae</taxon>
        <taxon>Pentapetalae</taxon>
        <taxon>rosids</taxon>
        <taxon>fabids</taxon>
        <taxon>Rosales</taxon>
        <taxon>Rhamnaceae</taxon>
        <taxon>rhamnoid group</taxon>
        <taxon>Rhamneae</taxon>
        <taxon>Rhamnella</taxon>
    </lineage>
</organism>
<feature type="compositionally biased region" description="Low complexity" evidence="6">
    <location>
        <begin position="142"/>
        <end position="159"/>
    </location>
</feature>
<evidence type="ECO:0000256" key="3">
    <source>
        <dbReference type="ARBA" id="ARBA00022741"/>
    </source>
</evidence>
<dbReference type="AlphaFoldDB" id="A0A8K0MFN6"/>
<sequence>MTVTEKWTLIYRFGVVALETLMGRHPKNTECYHCHLRRCRRRSIQNPLPPPTGSWNPPYSAIREEKPQGFWKIFRSRGLLSSEDFESSEVVMDLDMEDNVSGGIPLASISEKLKHNEDALVSYPGNSSGMSASVGSIDPMKSSTSDSSDLNDLNGSSSDMLYNDDVDGDEDSNDAGDDDDDYLSDYDEFSYNDEYSHLQSQFDNVNLPPGVEASVPWLNDPSTSQNVPATNTLIISGLPESKRKEVASCSLTVNAGSSCNDKVGNPEDVVMQNYIQFKQFDVVNDFSDHHYFRTGSEDKQPPKNWAKRIQEEWKILENDLPESIFVRVYEGRMELLRAVIIGPSGTPYQDGLFVFDCLFPTDYPNSPPMVYYYSGGLRLNPNLYECGKVCLSLLGTWSGSKNENWVPGKSTMLQVLVSIQALILNAKPFFNEPGHEKTFTGELGESKSNKYNEDVFILSLRTMIYTLRRPPKHFEDLVAGHFRHLAHHILVACKAYVEGASVGSSMNDRPQNQVPDSSTTSFRKSVARMMSLLITTFTKNGSTDLEQYRPPV</sequence>
<name>A0A8K0MFN6_9ROSA</name>
<gene>
    <name evidence="8" type="ORF">FNV43_RR13815</name>
</gene>
<keyword evidence="3" id="KW-0547">Nucleotide-binding</keyword>
<dbReference type="OrthoDB" id="47801at2759"/>
<evidence type="ECO:0000256" key="2">
    <source>
        <dbReference type="ARBA" id="ARBA00022679"/>
    </source>
</evidence>
<accession>A0A8K0MFN6</accession>
<dbReference type="GO" id="GO:0061631">
    <property type="term" value="F:ubiquitin conjugating enzyme activity"/>
    <property type="evidence" value="ECO:0007669"/>
    <property type="project" value="UniProtKB-EC"/>
</dbReference>
<dbReference type="FunFam" id="3.10.110.10:FF:000028">
    <property type="entry name" value="Probable ubiquitin-conjugating enzyme E2 23"/>
    <property type="match status" value="1"/>
</dbReference>
<reference evidence="8" key="1">
    <citation type="submission" date="2020-03" db="EMBL/GenBank/DDBJ databases">
        <title>A high-quality chromosome-level genome assembly of a woody plant with both climbing and erect habits, Rhamnella rubrinervis.</title>
        <authorList>
            <person name="Lu Z."/>
            <person name="Yang Y."/>
            <person name="Zhu X."/>
            <person name="Sun Y."/>
        </authorList>
    </citation>
    <scope>NUCLEOTIDE SEQUENCE</scope>
    <source>
        <strain evidence="8">BYM</strain>
        <tissue evidence="8">Leaf</tissue>
    </source>
</reference>
<protein>
    <recommendedName>
        <fullName evidence="1">E2 ubiquitin-conjugating enzyme</fullName>
        <ecNumber evidence="1">2.3.2.23</ecNumber>
    </recommendedName>
</protein>
<evidence type="ECO:0000256" key="5">
    <source>
        <dbReference type="ARBA" id="ARBA00022840"/>
    </source>
</evidence>
<evidence type="ECO:0000259" key="7">
    <source>
        <dbReference type="PROSITE" id="PS50127"/>
    </source>
</evidence>
<dbReference type="InterPro" id="IPR016135">
    <property type="entry name" value="UBQ-conjugating_enzyme/RWD"/>
</dbReference>
<feature type="region of interest" description="Disordered" evidence="6">
    <location>
        <begin position="124"/>
        <end position="187"/>
    </location>
</feature>
<keyword evidence="9" id="KW-1185">Reference proteome</keyword>
<feature type="compositionally biased region" description="Polar residues" evidence="6">
    <location>
        <begin position="124"/>
        <end position="134"/>
    </location>
</feature>
<evidence type="ECO:0000313" key="8">
    <source>
        <dbReference type="EMBL" id="KAF3444125.1"/>
    </source>
</evidence>
<dbReference type="Pfam" id="PF00179">
    <property type="entry name" value="UQ_con"/>
    <property type="match status" value="1"/>
</dbReference>
<dbReference type="EMBL" id="VOIH02000006">
    <property type="protein sequence ID" value="KAF3444125.1"/>
    <property type="molecule type" value="Genomic_DNA"/>
</dbReference>
<proteinExistence type="predicted"/>
<evidence type="ECO:0000256" key="6">
    <source>
        <dbReference type="SAM" id="MobiDB-lite"/>
    </source>
</evidence>
<keyword evidence="5" id="KW-0067">ATP-binding</keyword>
<feature type="compositionally biased region" description="Acidic residues" evidence="6">
    <location>
        <begin position="162"/>
        <end position="187"/>
    </location>
</feature>
<dbReference type="SUPFAM" id="SSF54495">
    <property type="entry name" value="UBC-like"/>
    <property type="match status" value="1"/>
</dbReference>
<dbReference type="EC" id="2.3.2.23" evidence="1"/>
<evidence type="ECO:0000256" key="1">
    <source>
        <dbReference type="ARBA" id="ARBA00012486"/>
    </source>
</evidence>
<evidence type="ECO:0000256" key="4">
    <source>
        <dbReference type="ARBA" id="ARBA00022786"/>
    </source>
</evidence>
<dbReference type="PROSITE" id="PS50127">
    <property type="entry name" value="UBC_2"/>
    <property type="match status" value="1"/>
</dbReference>
<dbReference type="CDD" id="cd23837">
    <property type="entry name" value="UBCc_UBE2O"/>
    <property type="match status" value="1"/>
</dbReference>
<dbReference type="InterPro" id="IPR000608">
    <property type="entry name" value="UBC"/>
</dbReference>
<dbReference type="SMART" id="SM00212">
    <property type="entry name" value="UBCc"/>
    <property type="match status" value="1"/>
</dbReference>
<keyword evidence="2" id="KW-0808">Transferase</keyword>
<dbReference type="PANTHER" id="PTHR46116">
    <property type="entry name" value="(E3-INDEPENDENT) E2 UBIQUITIN-CONJUGATING ENZYME"/>
    <property type="match status" value="1"/>
</dbReference>
<comment type="caution">
    <text evidence="8">The sequence shown here is derived from an EMBL/GenBank/DDBJ whole genome shotgun (WGS) entry which is preliminary data.</text>
</comment>
<evidence type="ECO:0000313" key="9">
    <source>
        <dbReference type="Proteomes" id="UP000796880"/>
    </source>
</evidence>
<keyword evidence="4" id="KW-0833">Ubl conjugation pathway</keyword>
<dbReference type="PANTHER" id="PTHR46116:SF18">
    <property type="entry name" value="UBIQUITIN-CONJUGATING ENZYME E2 38 ISOFORM X1"/>
    <property type="match status" value="1"/>
</dbReference>
<feature type="domain" description="UBC core" evidence="7">
    <location>
        <begin position="304"/>
        <end position="464"/>
    </location>
</feature>
<dbReference type="Proteomes" id="UP000796880">
    <property type="component" value="Unassembled WGS sequence"/>
</dbReference>
<dbReference type="GO" id="GO:0005524">
    <property type="term" value="F:ATP binding"/>
    <property type="evidence" value="ECO:0007669"/>
    <property type="project" value="UniProtKB-KW"/>
</dbReference>